<evidence type="ECO:0000256" key="10">
    <source>
        <dbReference type="SAM" id="MobiDB-lite"/>
    </source>
</evidence>
<proteinExistence type="predicted"/>
<dbReference type="InterPro" id="IPR036893">
    <property type="entry name" value="SBP_sf"/>
</dbReference>
<accession>A0A067H4Q2</accession>
<dbReference type="EMBL" id="KK784873">
    <property type="protein sequence ID" value="KDO86824.1"/>
    <property type="molecule type" value="Genomic_DNA"/>
</dbReference>
<feature type="region of interest" description="Disordered" evidence="10">
    <location>
        <begin position="370"/>
        <end position="432"/>
    </location>
</feature>
<dbReference type="SMR" id="A0A067H4Q2"/>
<reference evidence="13 14" key="1">
    <citation type="submission" date="2014-04" db="EMBL/GenBank/DDBJ databases">
        <authorList>
            <consortium name="International Citrus Genome Consortium"/>
            <person name="Gmitter F."/>
            <person name="Chen C."/>
            <person name="Farmerie W."/>
            <person name="Harkins T."/>
            <person name="Desany B."/>
            <person name="Mohiuddin M."/>
            <person name="Kodira C."/>
            <person name="Borodovsky M."/>
            <person name="Lomsadze A."/>
            <person name="Burns P."/>
            <person name="Jenkins J."/>
            <person name="Prochnik S."/>
            <person name="Shu S."/>
            <person name="Chapman J."/>
            <person name="Pitluck S."/>
            <person name="Schmutz J."/>
            <person name="Rokhsar D."/>
        </authorList>
    </citation>
    <scope>NUCLEOTIDE SEQUENCE</scope>
</reference>
<evidence type="ECO:0000256" key="6">
    <source>
        <dbReference type="ARBA" id="ARBA00023125"/>
    </source>
</evidence>
<keyword evidence="5" id="KW-0805">Transcription regulation</keyword>
<dbReference type="FunFam" id="4.10.1100.10:FF:000001">
    <property type="entry name" value="Squamosa promoter-binding-like protein 14"/>
    <property type="match status" value="1"/>
</dbReference>
<evidence type="ECO:0000256" key="9">
    <source>
        <dbReference type="PROSITE-ProRule" id="PRU00470"/>
    </source>
</evidence>
<dbReference type="PANTHER" id="PTHR31251">
    <property type="entry name" value="SQUAMOSA PROMOTER-BINDING-LIKE PROTEIN 4"/>
    <property type="match status" value="1"/>
</dbReference>
<dbReference type="PANTHER" id="PTHR31251:SF132">
    <property type="entry name" value="SQUAMOSA PROMOTER-BINDING-LIKE PROTEIN 1-RELATED"/>
    <property type="match status" value="1"/>
</dbReference>
<evidence type="ECO:0000256" key="11">
    <source>
        <dbReference type="SAM" id="Phobius"/>
    </source>
</evidence>
<feature type="compositionally biased region" description="Basic residues" evidence="10">
    <location>
        <begin position="214"/>
        <end position="223"/>
    </location>
</feature>
<name>A0A067H4Q2_CITSI</name>
<evidence type="ECO:0000256" key="3">
    <source>
        <dbReference type="ARBA" id="ARBA00022771"/>
    </source>
</evidence>
<keyword evidence="11" id="KW-0812">Transmembrane</keyword>
<dbReference type="InterPro" id="IPR044817">
    <property type="entry name" value="SBP-like"/>
</dbReference>
<dbReference type="InterPro" id="IPR004333">
    <property type="entry name" value="SBP_dom"/>
</dbReference>
<dbReference type="GO" id="GO:0005634">
    <property type="term" value="C:nucleus"/>
    <property type="evidence" value="ECO:0007669"/>
    <property type="project" value="UniProtKB-SubCell"/>
</dbReference>
<dbReference type="Gene3D" id="4.10.1100.10">
    <property type="entry name" value="Transcription factor, SBP-box domain"/>
    <property type="match status" value="1"/>
</dbReference>
<dbReference type="Pfam" id="PF26102">
    <property type="entry name" value="Ig_SPL7"/>
    <property type="match status" value="1"/>
</dbReference>
<feature type="region of interest" description="Disordered" evidence="10">
    <location>
        <begin position="214"/>
        <end position="236"/>
    </location>
</feature>
<sequence>METRFRGEAHHFYGMNSMDLRAVGKKTLEWDLNDWKWDGDLFIASKLNPAPNENIGRQFFPLAVGNSSNSSSSCSDEVNLGIENGKREVEKKRRAVVVEDHNSYEVAAGGLSLKLGGNGHPLSEREMGNWAGSSGKKTKFGGGSSSRAVCQVEDCGADLSNAKDYHRRHKVCEMHSKASRALVGNVMQRFCQQCSRFHVLQEFDEGKRSCRRRLAGHNKRRRKTNPDAVANGSSPNNDQTSGYLLISLLRILSNMHSSRSDQRTDQDLLSHLLRGLASPAGENGGRGISGLLQEHQDMLNERTSAGNSEVVQAFLANGQGCPTPFRQQLNATVSEMPQQVSLPHDARGAEDQDGNVAQIKMNNFDLNDVYIDSDDGTEDVERSPVPANLGTSSIDCPSWVRQDSQQSSPPQTSGNSDSASAQSPSSSSDAQSRTDRIVFKLFGKEPNDFPLVLRAQILDWLSHSPSDMESYIRPGCVILTIYLRQAEAAWEELCCDLTFSLSRLLDLSNDSFWTSGWVYARVQHQIAFIYNGQVVLDTSLPPRSNNYSKILSVKPIAVPASERAQFFVKGINLGRSATRLLCAVEGKYMVQEATHELLDDVDGFKELDELQCVNFSCSIPAVTGRGFIEVLFFFGWGGGGGLYIALFFPFPFHFFFFE</sequence>
<evidence type="ECO:0000313" key="13">
    <source>
        <dbReference type="EMBL" id="KDO86824.1"/>
    </source>
</evidence>
<keyword evidence="3 9" id="KW-0863">Zinc-finger</keyword>
<keyword evidence="11" id="KW-1133">Transmembrane helix</keyword>
<keyword evidence="8" id="KW-0539">Nucleus</keyword>
<keyword evidence="14" id="KW-1185">Reference proteome</keyword>
<evidence type="ECO:0000256" key="8">
    <source>
        <dbReference type="ARBA" id="ARBA00023242"/>
    </source>
</evidence>
<keyword evidence="6" id="KW-0238">DNA-binding</keyword>
<dbReference type="Pfam" id="PF03110">
    <property type="entry name" value="SBP"/>
    <property type="match status" value="1"/>
</dbReference>
<keyword evidence="7" id="KW-0804">Transcription</keyword>
<dbReference type="SUPFAM" id="SSF103612">
    <property type="entry name" value="SBT domain"/>
    <property type="match status" value="1"/>
</dbReference>
<gene>
    <name evidence="13" type="ORF">CISIN_1g001971mg</name>
</gene>
<feature type="transmembrane region" description="Helical" evidence="11">
    <location>
        <begin position="630"/>
        <end position="657"/>
    </location>
</feature>
<dbReference type="AlphaFoldDB" id="A0A067H4Q2"/>
<feature type="domain" description="SBP-type" evidence="12">
    <location>
        <begin position="147"/>
        <end position="224"/>
    </location>
</feature>
<keyword evidence="4" id="KW-0862">Zinc</keyword>
<dbReference type="Proteomes" id="UP000027120">
    <property type="component" value="Unassembled WGS sequence"/>
</dbReference>
<evidence type="ECO:0000259" key="12">
    <source>
        <dbReference type="PROSITE" id="PS51141"/>
    </source>
</evidence>
<evidence type="ECO:0000256" key="1">
    <source>
        <dbReference type="ARBA" id="ARBA00004123"/>
    </source>
</evidence>
<evidence type="ECO:0000256" key="2">
    <source>
        <dbReference type="ARBA" id="ARBA00022723"/>
    </source>
</evidence>
<dbReference type="GO" id="GO:0003677">
    <property type="term" value="F:DNA binding"/>
    <property type="evidence" value="ECO:0007669"/>
    <property type="project" value="UniProtKB-KW"/>
</dbReference>
<evidence type="ECO:0000256" key="5">
    <source>
        <dbReference type="ARBA" id="ARBA00023015"/>
    </source>
</evidence>
<keyword evidence="2" id="KW-0479">Metal-binding</keyword>
<keyword evidence="11" id="KW-0472">Membrane</keyword>
<evidence type="ECO:0000256" key="7">
    <source>
        <dbReference type="ARBA" id="ARBA00023163"/>
    </source>
</evidence>
<evidence type="ECO:0000256" key="4">
    <source>
        <dbReference type="ARBA" id="ARBA00022833"/>
    </source>
</evidence>
<protein>
    <recommendedName>
        <fullName evidence="12">SBP-type domain-containing protein</fullName>
    </recommendedName>
</protein>
<evidence type="ECO:0000313" key="14">
    <source>
        <dbReference type="Proteomes" id="UP000027120"/>
    </source>
</evidence>
<comment type="subcellular location">
    <subcellularLocation>
        <location evidence="1">Nucleus</location>
    </subcellularLocation>
</comment>
<dbReference type="PROSITE" id="PS51141">
    <property type="entry name" value="ZF_SBP"/>
    <property type="match status" value="1"/>
</dbReference>
<organism evidence="13 14">
    <name type="scientific">Citrus sinensis</name>
    <name type="common">Sweet orange</name>
    <name type="synonym">Citrus aurantium var. sinensis</name>
    <dbReference type="NCBI Taxonomy" id="2711"/>
    <lineage>
        <taxon>Eukaryota</taxon>
        <taxon>Viridiplantae</taxon>
        <taxon>Streptophyta</taxon>
        <taxon>Embryophyta</taxon>
        <taxon>Tracheophyta</taxon>
        <taxon>Spermatophyta</taxon>
        <taxon>Magnoliopsida</taxon>
        <taxon>eudicotyledons</taxon>
        <taxon>Gunneridae</taxon>
        <taxon>Pentapetalae</taxon>
        <taxon>rosids</taxon>
        <taxon>malvids</taxon>
        <taxon>Sapindales</taxon>
        <taxon>Rutaceae</taxon>
        <taxon>Aurantioideae</taxon>
        <taxon>Citrus</taxon>
    </lineage>
</organism>
<feature type="compositionally biased region" description="Low complexity" evidence="10">
    <location>
        <begin position="402"/>
        <end position="431"/>
    </location>
</feature>
<dbReference type="GO" id="GO:0008270">
    <property type="term" value="F:zinc ion binding"/>
    <property type="evidence" value="ECO:0007669"/>
    <property type="project" value="UniProtKB-KW"/>
</dbReference>